<gene>
    <name evidence="3" type="ORF">GCM10008985_07440</name>
</gene>
<feature type="region of interest" description="Disordered" evidence="1">
    <location>
        <begin position="107"/>
        <end position="138"/>
    </location>
</feature>
<dbReference type="GO" id="GO:0003700">
    <property type="term" value="F:DNA-binding transcription factor activity"/>
    <property type="evidence" value="ECO:0007669"/>
    <property type="project" value="InterPro"/>
</dbReference>
<sequence length="138" mass="15607">MTSYDIEMPISREEFEHDPSESIPFGPGTQPRTVLQFLLEHPETAYTQTELADATGIQRGSLGKVLSRLENHDLVRHRDRYWIIADDDQLASVSAASTGLQSAAETYDDDWYAQNPDWADDFDPEQDAWTPTDTEDDG</sequence>
<feature type="region of interest" description="Disordered" evidence="1">
    <location>
        <begin position="1"/>
        <end position="29"/>
    </location>
</feature>
<evidence type="ECO:0000259" key="2">
    <source>
        <dbReference type="Pfam" id="PF12802"/>
    </source>
</evidence>
<feature type="compositionally biased region" description="Basic and acidic residues" evidence="1">
    <location>
        <begin position="10"/>
        <end position="20"/>
    </location>
</feature>
<dbReference type="Pfam" id="PF12802">
    <property type="entry name" value="MarR_2"/>
    <property type="match status" value="1"/>
</dbReference>
<dbReference type="SUPFAM" id="SSF46785">
    <property type="entry name" value="Winged helix' DNA-binding domain"/>
    <property type="match status" value="1"/>
</dbReference>
<reference evidence="3" key="2">
    <citation type="submission" date="2023-12" db="EMBL/GenBank/DDBJ databases">
        <authorList>
            <person name="Sun Q."/>
            <person name="Inoue M."/>
        </authorList>
    </citation>
    <scope>NUCLEOTIDE SEQUENCE</scope>
    <source>
        <strain evidence="3">JCM 12289</strain>
    </source>
</reference>
<dbReference type="InterPro" id="IPR036390">
    <property type="entry name" value="WH_DNA-bd_sf"/>
</dbReference>
<proteinExistence type="predicted"/>
<dbReference type="InterPro" id="IPR011991">
    <property type="entry name" value="ArsR-like_HTH"/>
</dbReference>
<name>A0AAV3SDZ6_HALDO</name>
<evidence type="ECO:0000313" key="3">
    <source>
        <dbReference type="EMBL" id="GAA0454189.1"/>
    </source>
</evidence>
<dbReference type="Gene3D" id="1.10.10.10">
    <property type="entry name" value="Winged helix-like DNA-binding domain superfamily/Winged helix DNA-binding domain"/>
    <property type="match status" value="1"/>
</dbReference>
<dbReference type="InterPro" id="IPR000835">
    <property type="entry name" value="HTH_MarR-typ"/>
</dbReference>
<dbReference type="EMBL" id="BAAADN010000013">
    <property type="protein sequence ID" value="GAA0454189.1"/>
    <property type="molecule type" value="Genomic_DNA"/>
</dbReference>
<feature type="domain" description="HTH marR-type" evidence="2">
    <location>
        <begin position="34"/>
        <end position="78"/>
    </location>
</feature>
<comment type="caution">
    <text evidence="3">The sequence shown here is derived from an EMBL/GenBank/DDBJ whole genome shotgun (WGS) entry which is preliminary data.</text>
</comment>
<dbReference type="CDD" id="cd00090">
    <property type="entry name" value="HTH_ARSR"/>
    <property type="match status" value="1"/>
</dbReference>
<reference evidence="3" key="1">
    <citation type="journal article" date="2014" name="Int. J. Syst. Evol. Microbiol.">
        <title>Complete genome sequence of Corynebacterium casei LMG S-19264T (=DSM 44701T), isolated from a smear-ripened cheese.</title>
        <authorList>
            <consortium name="US DOE Joint Genome Institute (JGI-PGF)"/>
            <person name="Walter F."/>
            <person name="Albersmeier A."/>
            <person name="Kalinowski J."/>
            <person name="Ruckert C."/>
        </authorList>
    </citation>
    <scope>NUCLEOTIDE SEQUENCE</scope>
    <source>
        <strain evidence="3">JCM 12289</strain>
    </source>
</reference>
<evidence type="ECO:0000256" key="1">
    <source>
        <dbReference type="SAM" id="MobiDB-lite"/>
    </source>
</evidence>
<dbReference type="AlphaFoldDB" id="A0AAV3SDZ6"/>
<organism evidence="3 4">
    <name type="scientific">Halococcus dombrowskii</name>
    <dbReference type="NCBI Taxonomy" id="179637"/>
    <lineage>
        <taxon>Archaea</taxon>
        <taxon>Methanobacteriati</taxon>
        <taxon>Methanobacteriota</taxon>
        <taxon>Stenosarchaea group</taxon>
        <taxon>Halobacteria</taxon>
        <taxon>Halobacteriales</taxon>
        <taxon>Halococcaceae</taxon>
        <taxon>Halococcus</taxon>
    </lineage>
</organism>
<dbReference type="Proteomes" id="UP001500962">
    <property type="component" value="Unassembled WGS sequence"/>
</dbReference>
<accession>A0AAV3SDZ6</accession>
<protein>
    <recommendedName>
        <fullName evidence="2">HTH marR-type domain-containing protein</fullName>
    </recommendedName>
</protein>
<dbReference type="InterPro" id="IPR036388">
    <property type="entry name" value="WH-like_DNA-bd_sf"/>
</dbReference>
<evidence type="ECO:0000313" key="4">
    <source>
        <dbReference type="Proteomes" id="UP001500962"/>
    </source>
</evidence>